<name>A0A392UX45_9FABA</name>
<comment type="caution">
    <text evidence="1">The sequence shown here is derived from an EMBL/GenBank/DDBJ whole genome shotgun (WGS) entry which is preliminary data.</text>
</comment>
<keyword evidence="2" id="KW-1185">Reference proteome</keyword>
<reference evidence="1 2" key="1">
    <citation type="journal article" date="2018" name="Front. Plant Sci.">
        <title>Red Clover (Trifolium pratense) and Zigzag Clover (T. medium) - A Picture of Genomic Similarities and Differences.</title>
        <authorList>
            <person name="Dluhosova J."/>
            <person name="Istvanek J."/>
            <person name="Nedelnik J."/>
            <person name="Repkova J."/>
        </authorList>
    </citation>
    <scope>NUCLEOTIDE SEQUENCE [LARGE SCALE GENOMIC DNA]</scope>
    <source>
        <strain evidence="2">cv. 10/8</strain>
        <tissue evidence="1">Leaf</tissue>
    </source>
</reference>
<dbReference type="AlphaFoldDB" id="A0A392UX45"/>
<dbReference type="EMBL" id="LXQA010970202">
    <property type="protein sequence ID" value="MCI79275.1"/>
    <property type="molecule type" value="Genomic_DNA"/>
</dbReference>
<dbReference type="Proteomes" id="UP000265520">
    <property type="component" value="Unassembled WGS sequence"/>
</dbReference>
<sequence>MEEAEKVGGSQSIGHFSFRSTIGKVGTKKEVIDMAKLHRMKQEKVSS</sequence>
<feature type="non-terminal residue" evidence="1">
    <location>
        <position position="47"/>
    </location>
</feature>
<evidence type="ECO:0000313" key="1">
    <source>
        <dbReference type="EMBL" id="MCI79275.1"/>
    </source>
</evidence>
<evidence type="ECO:0000313" key="2">
    <source>
        <dbReference type="Proteomes" id="UP000265520"/>
    </source>
</evidence>
<organism evidence="1 2">
    <name type="scientific">Trifolium medium</name>
    <dbReference type="NCBI Taxonomy" id="97028"/>
    <lineage>
        <taxon>Eukaryota</taxon>
        <taxon>Viridiplantae</taxon>
        <taxon>Streptophyta</taxon>
        <taxon>Embryophyta</taxon>
        <taxon>Tracheophyta</taxon>
        <taxon>Spermatophyta</taxon>
        <taxon>Magnoliopsida</taxon>
        <taxon>eudicotyledons</taxon>
        <taxon>Gunneridae</taxon>
        <taxon>Pentapetalae</taxon>
        <taxon>rosids</taxon>
        <taxon>fabids</taxon>
        <taxon>Fabales</taxon>
        <taxon>Fabaceae</taxon>
        <taxon>Papilionoideae</taxon>
        <taxon>50 kb inversion clade</taxon>
        <taxon>NPAAA clade</taxon>
        <taxon>Hologalegina</taxon>
        <taxon>IRL clade</taxon>
        <taxon>Trifolieae</taxon>
        <taxon>Trifolium</taxon>
    </lineage>
</organism>
<protein>
    <submittedName>
        <fullName evidence="1">Mechanosensitive ion channel domain-containing protein</fullName>
    </submittedName>
</protein>
<proteinExistence type="predicted"/>
<accession>A0A392UX45</accession>